<dbReference type="RefSeq" id="WP_096421004.1">
    <property type="nucleotide sequence ID" value="NZ_SGXT01000013.1"/>
</dbReference>
<keyword evidence="2" id="KW-1003">Cell membrane</keyword>
<reference evidence="8 10" key="4">
    <citation type="submission" date="2016-01" db="EMBL/GenBank/DDBJ databases">
        <title>Microcella alkaliphila JAM AC0309 whole genome shotgun sequence.</title>
        <authorList>
            <person name="Kurata A."/>
            <person name="Hirose Y."/>
            <person name="Kishimoto N."/>
            <person name="Kobayashi T."/>
        </authorList>
    </citation>
    <scope>NUCLEOTIDE SEQUENCE [LARGE SCALE GENOMIC DNA]</scope>
    <source>
        <strain evidence="8 10">JAM AC0309</strain>
    </source>
</reference>
<reference evidence="9 11" key="1">
    <citation type="journal article" date="2015" name="Stand. Genomic Sci.">
        <title>Genomic Encyclopedia of Bacterial and Archaeal Type Strains, Phase III: the genomes of soil and plant-associated and newly described type strains.</title>
        <authorList>
            <person name="Whitman W.B."/>
            <person name="Woyke T."/>
            <person name="Klenk H.P."/>
            <person name="Zhou Y."/>
            <person name="Lilburn T.G."/>
            <person name="Beck B.J."/>
            <person name="De Vos P."/>
            <person name="Vandamme P."/>
            <person name="Eisen J.A."/>
            <person name="Garrity G."/>
            <person name="Hugenholtz P."/>
            <person name="Kyrpides N.C."/>
        </authorList>
    </citation>
    <scope>NUCLEOTIDE SEQUENCE [LARGE SCALE GENOMIC DNA]</scope>
    <source>
        <strain evidence="9 11">AC4r</strain>
    </source>
</reference>
<evidence type="ECO:0000313" key="10">
    <source>
        <dbReference type="Proteomes" id="UP000218965"/>
    </source>
</evidence>
<keyword evidence="3 6" id="KW-0812">Transmembrane</keyword>
<evidence type="ECO:0000259" key="7">
    <source>
        <dbReference type="Pfam" id="PF13396"/>
    </source>
</evidence>
<name>A0A0U5CEY0_9MICO</name>
<dbReference type="InterPro" id="IPR027379">
    <property type="entry name" value="CLS_N"/>
</dbReference>
<dbReference type="EMBL" id="SGXT01000013">
    <property type="protein sequence ID" value="RZT62421.1"/>
    <property type="molecule type" value="Genomic_DNA"/>
</dbReference>
<dbReference type="AlphaFoldDB" id="A0A0U5CEY0"/>
<gene>
    <name evidence="9" type="ORF">EV140_0947</name>
    <name evidence="8" type="ORF">MalAC0309_0962</name>
</gene>
<sequence>MEAIPGLVALGTVFMLLGLLWLVLIVVALIQIAQSTELSMPMKLVWAVVVFFFPLLGTLVWFILGRRIGDPFRS</sequence>
<dbReference type="EMBL" id="AP017315">
    <property type="protein sequence ID" value="BAU31826.1"/>
    <property type="molecule type" value="Genomic_DNA"/>
</dbReference>
<comment type="subcellular location">
    <subcellularLocation>
        <location evidence="1">Cell membrane</location>
        <topology evidence="1">Multi-pass membrane protein</topology>
    </subcellularLocation>
</comment>
<organism evidence="8 10">
    <name type="scientific">Microcella alkaliphila</name>
    <dbReference type="NCBI Taxonomy" id="279828"/>
    <lineage>
        <taxon>Bacteria</taxon>
        <taxon>Bacillati</taxon>
        <taxon>Actinomycetota</taxon>
        <taxon>Actinomycetes</taxon>
        <taxon>Micrococcales</taxon>
        <taxon>Microbacteriaceae</taxon>
        <taxon>Microcella</taxon>
    </lineage>
</organism>
<evidence type="ECO:0000256" key="6">
    <source>
        <dbReference type="SAM" id="Phobius"/>
    </source>
</evidence>
<dbReference type="GO" id="GO:0005886">
    <property type="term" value="C:plasma membrane"/>
    <property type="evidence" value="ECO:0007669"/>
    <property type="project" value="UniProtKB-SubCell"/>
</dbReference>
<reference evidence="10" key="2">
    <citation type="submission" date="2015-12" db="EMBL/GenBank/DDBJ databases">
        <authorList>
            <person name="Shamseldin A."/>
            <person name="Moawad H."/>
            <person name="Abd El-Rahim W.M."/>
            <person name="Sadowsky M.J."/>
        </authorList>
    </citation>
    <scope>NUCLEOTIDE SEQUENCE [LARGE SCALE GENOMIC DNA]</scope>
    <source>
        <strain evidence="10">JAM AC0309</strain>
    </source>
</reference>
<evidence type="ECO:0000256" key="2">
    <source>
        <dbReference type="ARBA" id="ARBA00022475"/>
    </source>
</evidence>
<feature type="transmembrane region" description="Helical" evidence="6">
    <location>
        <begin position="44"/>
        <end position="64"/>
    </location>
</feature>
<evidence type="ECO:0000313" key="11">
    <source>
        <dbReference type="Proteomes" id="UP000292408"/>
    </source>
</evidence>
<evidence type="ECO:0000256" key="4">
    <source>
        <dbReference type="ARBA" id="ARBA00022989"/>
    </source>
</evidence>
<evidence type="ECO:0000313" key="8">
    <source>
        <dbReference type="EMBL" id="BAU31826.1"/>
    </source>
</evidence>
<feature type="domain" description="Cardiolipin synthase N-terminal" evidence="7">
    <location>
        <begin position="23"/>
        <end position="66"/>
    </location>
</feature>
<dbReference type="Proteomes" id="UP000218965">
    <property type="component" value="Chromosome"/>
</dbReference>
<accession>A0A0U5CEY0</accession>
<evidence type="ECO:0000256" key="3">
    <source>
        <dbReference type="ARBA" id="ARBA00022692"/>
    </source>
</evidence>
<keyword evidence="4 6" id="KW-1133">Transmembrane helix</keyword>
<dbReference type="Pfam" id="PF13396">
    <property type="entry name" value="PLDc_N"/>
    <property type="match status" value="1"/>
</dbReference>
<dbReference type="OrthoDB" id="5125212at2"/>
<proteinExistence type="predicted"/>
<dbReference type="KEGG" id="malk:MalAC0309_0962"/>
<evidence type="ECO:0000256" key="5">
    <source>
        <dbReference type="ARBA" id="ARBA00023136"/>
    </source>
</evidence>
<evidence type="ECO:0000256" key="1">
    <source>
        <dbReference type="ARBA" id="ARBA00004651"/>
    </source>
</evidence>
<feature type="transmembrane region" description="Helical" evidence="6">
    <location>
        <begin position="7"/>
        <end position="32"/>
    </location>
</feature>
<reference evidence="8" key="3">
    <citation type="submission" date="2015-12" db="EMBL/GenBank/DDBJ databases">
        <authorList>
            <consortium name="Microcella alkaliphila JAM AC0309 genome sequencing consortium"/>
            <person name="Kurata A."/>
            <person name="Hirose Y."/>
            <person name="Kishimoto N."/>
            <person name="Kobayashi T."/>
        </authorList>
    </citation>
    <scope>NUCLEOTIDE SEQUENCE</scope>
    <source>
        <strain evidence="8">JAM AC0309</strain>
    </source>
</reference>
<reference evidence="9" key="5">
    <citation type="submission" date="2019-02" db="EMBL/GenBank/DDBJ databases">
        <authorList>
            <person name="Whitman W."/>
            <person name="Huntemann M."/>
            <person name="Clum A."/>
            <person name="Pillay M."/>
            <person name="Palaniappan K."/>
            <person name="Varghese N."/>
            <person name="Mikhailova N."/>
            <person name="Stamatis D."/>
            <person name="Reddy T."/>
            <person name="Daum C."/>
            <person name="Shapiro N."/>
            <person name="Ivanova N."/>
            <person name="Kyrpides N."/>
            <person name="Woyke T."/>
        </authorList>
    </citation>
    <scope>NUCLEOTIDE SEQUENCE</scope>
    <source>
        <strain evidence="9">AC4r</strain>
    </source>
</reference>
<keyword evidence="5 6" id="KW-0472">Membrane</keyword>
<evidence type="ECO:0000313" key="9">
    <source>
        <dbReference type="EMBL" id="RZT62421.1"/>
    </source>
</evidence>
<keyword evidence="11" id="KW-1185">Reference proteome</keyword>
<dbReference type="Proteomes" id="UP000292408">
    <property type="component" value="Unassembled WGS sequence"/>
</dbReference>
<protein>
    <submittedName>
        <fullName evidence="9">Phospholipase D-like protein</fullName>
    </submittedName>
</protein>